<dbReference type="EnsemblProtists" id="EOD25070">
    <property type="protein sequence ID" value="EOD25070"/>
    <property type="gene ID" value="EMIHUDRAFT_206144"/>
</dbReference>
<dbReference type="RefSeq" id="XP_005769332.1">
    <property type="nucleotide sequence ID" value="XM_005769275.1"/>
</dbReference>
<dbReference type="KEGG" id="ehx:EMIHUDRAFT_206144"/>
<dbReference type="GeneID" id="17262930"/>
<feature type="region of interest" description="Disordered" evidence="1">
    <location>
        <begin position="158"/>
        <end position="233"/>
    </location>
</feature>
<dbReference type="Gene3D" id="1.10.20.70">
    <property type="entry name" value="Transcription termination and cleavage factor, C-terminal domain"/>
    <property type="match status" value="1"/>
</dbReference>
<keyword evidence="3" id="KW-1185">Reference proteome</keyword>
<reference evidence="3" key="1">
    <citation type="journal article" date="2013" name="Nature">
        <title>Pan genome of the phytoplankton Emiliania underpins its global distribution.</title>
        <authorList>
            <person name="Read B.A."/>
            <person name="Kegel J."/>
            <person name="Klute M.J."/>
            <person name="Kuo A."/>
            <person name="Lefebvre S.C."/>
            <person name="Maumus F."/>
            <person name="Mayer C."/>
            <person name="Miller J."/>
            <person name="Monier A."/>
            <person name="Salamov A."/>
            <person name="Young J."/>
            <person name="Aguilar M."/>
            <person name="Claverie J.M."/>
            <person name="Frickenhaus S."/>
            <person name="Gonzalez K."/>
            <person name="Herman E.K."/>
            <person name="Lin Y.C."/>
            <person name="Napier J."/>
            <person name="Ogata H."/>
            <person name="Sarno A.F."/>
            <person name="Shmutz J."/>
            <person name="Schroeder D."/>
            <person name="de Vargas C."/>
            <person name="Verret F."/>
            <person name="von Dassow P."/>
            <person name="Valentin K."/>
            <person name="Van de Peer Y."/>
            <person name="Wheeler G."/>
            <person name="Dacks J.B."/>
            <person name="Delwiche C.F."/>
            <person name="Dyhrman S.T."/>
            <person name="Glockner G."/>
            <person name="John U."/>
            <person name="Richards T."/>
            <person name="Worden A.Z."/>
            <person name="Zhang X."/>
            <person name="Grigoriev I.V."/>
            <person name="Allen A.E."/>
            <person name="Bidle K."/>
            <person name="Borodovsky M."/>
            <person name="Bowler C."/>
            <person name="Brownlee C."/>
            <person name="Cock J.M."/>
            <person name="Elias M."/>
            <person name="Gladyshev V.N."/>
            <person name="Groth M."/>
            <person name="Guda C."/>
            <person name="Hadaegh A."/>
            <person name="Iglesias-Rodriguez M.D."/>
            <person name="Jenkins J."/>
            <person name="Jones B.M."/>
            <person name="Lawson T."/>
            <person name="Leese F."/>
            <person name="Lindquist E."/>
            <person name="Lobanov A."/>
            <person name="Lomsadze A."/>
            <person name="Malik S.B."/>
            <person name="Marsh M.E."/>
            <person name="Mackinder L."/>
            <person name="Mock T."/>
            <person name="Mueller-Roeber B."/>
            <person name="Pagarete A."/>
            <person name="Parker M."/>
            <person name="Probert I."/>
            <person name="Quesneville H."/>
            <person name="Raines C."/>
            <person name="Rensing S.A."/>
            <person name="Riano-Pachon D.M."/>
            <person name="Richier S."/>
            <person name="Rokitta S."/>
            <person name="Shiraiwa Y."/>
            <person name="Soanes D.M."/>
            <person name="van der Giezen M."/>
            <person name="Wahlund T.M."/>
            <person name="Williams B."/>
            <person name="Wilson W."/>
            <person name="Wolfe G."/>
            <person name="Wurch L.L."/>
        </authorList>
    </citation>
    <scope>NUCLEOTIDE SEQUENCE</scope>
</reference>
<dbReference type="AlphaFoldDB" id="A0A0D3JNI5"/>
<feature type="compositionally biased region" description="Low complexity" evidence="1">
    <location>
        <begin position="206"/>
        <end position="227"/>
    </location>
</feature>
<dbReference type="GeneID" id="17270616"/>
<reference evidence="2" key="2">
    <citation type="submission" date="2024-10" db="UniProtKB">
        <authorList>
            <consortium name="EnsemblProtists"/>
        </authorList>
    </citation>
    <scope>IDENTIFICATION</scope>
</reference>
<evidence type="ECO:0000313" key="3">
    <source>
        <dbReference type="Proteomes" id="UP000013827"/>
    </source>
</evidence>
<dbReference type="InterPro" id="IPR038192">
    <property type="entry name" value="CSTF_C_sf"/>
</dbReference>
<feature type="compositionally biased region" description="Pro residues" evidence="1">
    <location>
        <begin position="168"/>
        <end position="177"/>
    </location>
</feature>
<protein>
    <recommendedName>
        <fullName evidence="4">Transcription termination and cleavage factor C-terminal domain-containing protein</fullName>
    </recommendedName>
</protein>
<evidence type="ECO:0008006" key="4">
    <source>
        <dbReference type="Google" id="ProtNLM"/>
    </source>
</evidence>
<evidence type="ECO:0000313" key="2">
    <source>
        <dbReference type="EnsemblProtists" id="EOD25070"/>
    </source>
</evidence>
<feature type="compositionally biased region" description="Pro residues" evidence="1">
    <location>
        <begin position="184"/>
        <end position="197"/>
    </location>
</feature>
<dbReference type="RefSeq" id="XP_005777499.1">
    <property type="nucleotide sequence ID" value="XM_005777442.1"/>
</dbReference>
<organism evidence="2 3">
    <name type="scientific">Emiliania huxleyi (strain CCMP1516)</name>
    <dbReference type="NCBI Taxonomy" id="280463"/>
    <lineage>
        <taxon>Eukaryota</taxon>
        <taxon>Haptista</taxon>
        <taxon>Haptophyta</taxon>
        <taxon>Prymnesiophyceae</taxon>
        <taxon>Isochrysidales</taxon>
        <taxon>Noelaerhabdaceae</taxon>
        <taxon>Emiliania</taxon>
    </lineage>
</organism>
<dbReference type="Proteomes" id="UP000013827">
    <property type="component" value="Unassembled WGS sequence"/>
</dbReference>
<dbReference type="HOGENOM" id="CLU_1191766_0_0_1"/>
<accession>A0A0D3JNI5</accession>
<dbReference type="KEGG" id="ehx:EMIHUDRAFT_210527"/>
<evidence type="ECO:0000256" key="1">
    <source>
        <dbReference type="SAM" id="MobiDB-lite"/>
    </source>
</evidence>
<dbReference type="PaxDb" id="2903-EOD16903"/>
<proteinExistence type="predicted"/>
<dbReference type="EnsemblProtists" id="EOD16903">
    <property type="protein sequence ID" value="EOD16903"/>
    <property type="gene ID" value="EMIHUDRAFT_210527"/>
</dbReference>
<name>A0A0D3JNI5_EMIH1</name>
<sequence>MAARPSSSADEETRQCIRGLVACIRAKGSGAEGKDVEQASPLRKVVQILSLSDDELTAMPEDQRSTVLQIRQSTLEKMRLAKASGGSGLPVAPGSPRSFAASAAMRSSPLAIPGSLGRASVPREMPAMASSFEPGFGTAAHSAPAAYYHGLGPAGAGGASSLFELGGSPPPGAPPPYSHASPASPLPGPVSPMPPPAFYVRKTPPSSSGRESSERSSFFSSGGACSAPERAGD</sequence>